<proteinExistence type="predicted"/>
<accession>A0A4C1UX08</accession>
<dbReference type="EMBL" id="BGZK01000234">
    <property type="protein sequence ID" value="GBP30522.1"/>
    <property type="molecule type" value="Genomic_DNA"/>
</dbReference>
<reference evidence="1 2" key="1">
    <citation type="journal article" date="2019" name="Commun. Biol.">
        <title>The bagworm genome reveals a unique fibroin gene that provides high tensile strength.</title>
        <authorList>
            <person name="Kono N."/>
            <person name="Nakamura H."/>
            <person name="Ohtoshi R."/>
            <person name="Tomita M."/>
            <person name="Numata K."/>
            <person name="Arakawa K."/>
        </authorList>
    </citation>
    <scope>NUCLEOTIDE SEQUENCE [LARGE SCALE GENOMIC DNA]</scope>
</reference>
<gene>
    <name evidence="1" type="ORF">EVAR_94702_1</name>
</gene>
<sequence length="93" mass="10003">MFNVFNALSADAGAGDVDVSDCRPTASKRSIHDVLFRNTLAIENFPGAKSPLEEAVPSCDWRVGGESNSRCVCFSPQVAVNTPTDIFSIKIIK</sequence>
<dbReference type="AlphaFoldDB" id="A0A4C1UX08"/>
<dbReference type="Proteomes" id="UP000299102">
    <property type="component" value="Unassembled WGS sequence"/>
</dbReference>
<keyword evidence="2" id="KW-1185">Reference proteome</keyword>
<evidence type="ECO:0000313" key="1">
    <source>
        <dbReference type="EMBL" id="GBP30522.1"/>
    </source>
</evidence>
<evidence type="ECO:0000313" key="2">
    <source>
        <dbReference type="Proteomes" id="UP000299102"/>
    </source>
</evidence>
<protein>
    <submittedName>
        <fullName evidence="1">Uncharacterized protein</fullName>
    </submittedName>
</protein>
<name>A0A4C1UX08_EUMVA</name>
<comment type="caution">
    <text evidence="1">The sequence shown here is derived from an EMBL/GenBank/DDBJ whole genome shotgun (WGS) entry which is preliminary data.</text>
</comment>
<organism evidence="1 2">
    <name type="scientific">Eumeta variegata</name>
    <name type="common">Bagworm moth</name>
    <name type="synonym">Eumeta japonica</name>
    <dbReference type="NCBI Taxonomy" id="151549"/>
    <lineage>
        <taxon>Eukaryota</taxon>
        <taxon>Metazoa</taxon>
        <taxon>Ecdysozoa</taxon>
        <taxon>Arthropoda</taxon>
        <taxon>Hexapoda</taxon>
        <taxon>Insecta</taxon>
        <taxon>Pterygota</taxon>
        <taxon>Neoptera</taxon>
        <taxon>Endopterygota</taxon>
        <taxon>Lepidoptera</taxon>
        <taxon>Glossata</taxon>
        <taxon>Ditrysia</taxon>
        <taxon>Tineoidea</taxon>
        <taxon>Psychidae</taxon>
        <taxon>Oiketicinae</taxon>
        <taxon>Eumeta</taxon>
    </lineage>
</organism>